<dbReference type="Gene3D" id="3.40.50.300">
    <property type="entry name" value="P-loop containing nucleotide triphosphate hydrolases"/>
    <property type="match status" value="1"/>
</dbReference>
<dbReference type="Pfam" id="PF05729">
    <property type="entry name" value="NACHT"/>
    <property type="match status" value="1"/>
</dbReference>
<reference evidence="2" key="1">
    <citation type="submission" date="2020-09" db="EMBL/GenBank/DDBJ databases">
        <title>Novel species of Mucilaginibacter isolated from a glacier on the Tibetan Plateau.</title>
        <authorList>
            <person name="Liu Q."/>
            <person name="Xin Y.-H."/>
        </authorList>
    </citation>
    <scope>NUCLEOTIDE SEQUENCE</scope>
    <source>
        <strain evidence="2">ZB1P21</strain>
    </source>
</reference>
<accession>A0A926NUJ4</accession>
<name>A0A926NUJ4_9SPHI</name>
<organism evidence="2 3">
    <name type="scientific">Mucilaginibacter glaciei</name>
    <dbReference type="NCBI Taxonomy" id="2772109"/>
    <lineage>
        <taxon>Bacteria</taxon>
        <taxon>Pseudomonadati</taxon>
        <taxon>Bacteroidota</taxon>
        <taxon>Sphingobacteriia</taxon>
        <taxon>Sphingobacteriales</taxon>
        <taxon>Sphingobacteriaceae</taxon>
        <taxon>Mucilaginibacter</taxon>
    </lineage>
</organism>
<dbReference type="Proteomes" id="UP000619078">
    <property type="component" value="Unassembled WGS sequence"/>
</dbReference>
<evidence type="ECO:0000259" key="1">
    <source>
        <dbReference type="Pfam" id="PF05729"/>
    </source>
</evidence>
<dbReference type="InterPro" id="IPR027417">
    <property type="entry name" value="P-loop_NTPase"/>
</dbReference>
<gene>
    <name evidence="2" type="ORF">IDJ76_19265</name>
</gene>
<dbReference type="PANTHER" id="PTHR46844">
    <property type="entry name" value="SLR5058 PROTEIN"/>
    <property type="match status" value="1"/>
</dbReference>
<feature type="domain" description="NACHT" evidence="1">
    <location>
        <begin position="264"/>
        <end position="408"/>
    </location>
</feature>
<dbReference type="PANTHER" id="PTHR46844:SF1">
    <property type="entry name" value="SLR5058 PROTEIN"/>
    <property type="match status" value="1"/>
</dbReference>
<dbReference type="RefSeq" id="WP_191165698.1">
    <property type="nucleotide sequence ID" value="NZ_JACWMX010000010.1"/>
</dbReference>
<dbReference type="AlphaFoldDB" id="A0A926NUJ4"/>
<dbReference type="SUPFAM" id="SSF52540">
    <property type="entry name" value="P-loop containing nucleoside triphosphate hydrolases"/>
    <property type="match status" value="1"/>
</dbReference>
<evidence type="ECO:0000313" key="3">
    <source>
        <dbReference type="Proteomes" id="UP000619078"/>
    </source>
</evidence>
<dbReference type="EMBL" id="JACWMX010000010">
    <property type="protein sequence ID" value="MBD1395252.1"/>
    <property type="molecule type" value="Genomic_DNA"/>
</dbReference>
<comment type="caution">
    <text evidence="2">The sequence shown here is derived from an EMBL/GenBank/DDBJ whole genome shotgun (WGS) entry which is preliminary data.</text>
</comment>
<keyword evidence="3" id="KW-1185">Reference proteome</keyword>
<evidence type="ECO:0000313" key="2">
    <source>
        <dbReference type="EMBL" id="MBD1395252.1"/>
    </source>
</evidence>
<protein>
    <submittedName>
        <fullName evidence="2">NACHT domain-containing protein</fullName>
    </submittedName>
</protein>
<sequence length="1199" mass="136303">MGKLFDDFGDLAFRNEDEVSQNFVLPLLQRYLGYGLKEILPEKIYPASGLYSGVNFNERGSKGLIHKPDFVVCLNGDTEYPKFIIDSKGPKENIDNHNGQLRSYANSVGRNFLMITNGTELKVFDVNNLLFHSSNIADLQVKIGQLVALLGRHNQAVKSDIELIREFDIEQAVTSSQGSAMDKERQRAKVLLADFDKYLKRLRTDFEHWHLPTKKFQAINNLDLKKIDPNYLLSFLPYQALGDKSIKEKTLKFPQIESEVNTRVKIFIGETGSGKTSFLKYLASRSAQHALELRELHIPVYIALREIGHGYNLEALVASFLNRHGFPCQTIYELPEQNDFLFLLDAFDEIPEAFRAETVMAIERLASGYTCFVTSRPNAVPNFPASAAFQIQPITDSQVEKIARHYVGDSYYEFNRQLTNNDLLKEAGNTLLLLFLISIFKESGTLPPTVSGIIKAIITRVKNWQDQRSPHPQKLAWESIASFLSTLAFSVYEYQETGLKLDEAEPLLLEVLDRLERSRKVKAGMTTREVLAALEETGLLIVNGDHLYFWHRLFLEHFASQALKEKFLQDPLIIAQLKTETKWHPAIAGMAAILPSVTGLIPIVSSEVWLAAYCLIENSACEEIALLPVIDELKRMVRCQIPDVRAKAFNYLVAIDHPLMLEFLYDAVTNGEVYNEVTLMAFPVIAKTRTERARQLIYQNLDRTDGNFFLGWTAQSKIVRALFYFDEPEHLQIIENWKKLRDYWADQECKDIFLELASQNKITPAIKNALEEFFLHAFEKNDHHSERLSSLAGVLAIVGDEAFALQVLEFPLLQENLRKMDDVYDVIKSTRSIKVVKRIVQFINEPAEKEYYNAERLMSIIVDCPCEIPKEIFFGLITHPDSNIGSAAIGALKRYPYYEVKDVVLEWLYGEPGQLQSWALGVLVDNAEIVPLVRQQAFPKALYRATVHTLLTGVRRYHLVEAIPRMDRIYQQLGENKRYQSDYYLCLDLAGTYYFIGEKEKSAAIISWFFAGGNFLVNDEYLPIRLMDHSRYLDPELAAGIAGAYFKLNFPSSKKSNTYGLDVFFGVAEMLKGQTLKDNVKQAADYFIKKGTTDDKARDGSERALKAMVTMADTSDESWALGHLNRLNLKNALRGVQLRNLVECLAYIGCHASLKKIKLLAKTTNAANPDLLLNLCDFAAVNICRRLKIPYQNGDVLND</sequence>
<dbReference type="InterPro" id="IPR007111">
    <property type="entry name" value="NACHT_NTPase"/>
</dbReference>
<proteinExistence type="predicted"/>